<protein>
    <submittedName>
        <fullName evidence="3">YcxB family protein</fullName>
    </submittedName>
</protein>
<keyword evidence="1" id="KW-1133">Transmembrane helix</keyword>
<organism evidence="3 4">
    <name type="scientific">Comamonas resistens</name>
    <dbReference type="NCBI Taxonomy" id="3046670"/>
    <lineage>
        <taxon>Bacteria</taxon>
        <taxon>Pseudomonadati</taxon>
        <taxon>Pseudomonadota</taxon>
        <taxon>Betaproteobacteria</taxon>
        <taxon>Burkholderiales</taxon>
        <taxon>Comamonadaceae</taxon>
        <taxon>Comamonas</taxon>
    </lineage>
</organism>
<dbReference type="EMBL" id="CP125947">
    <property type="protein sequence ID" value="WHS65814.1"/>
    <property type="molecule type" value="Genomic_DNA"/>
</dbReference>
<dbReference type="Proteomes" id="UP001240697">
    <property type="component" value="Chromosome"/>
</dbReference>
<sequence>MASLTYHIDEEQYVAALRLHAQLRPRWTHWLRYLMAILGVLIFVTSLRLKTYWLAVGGAIYVLVATSSFQMYVRPMAQRAYRRYPAMHQAQTLELSDGELTMRSSQGESRVPWNFLIQWAENAEFMLLYLQPNLYYIVPKVADPDQAVLGELRSQLQAHVGPARK</sequence>
<keyword evidence="1" id="KW-0472">Membrane</keyword>
<reference evidence="3 4" key="1">
    <citation type="submission" date="2023-05" db="EMBL/GenBank/DDBJ databases">
        <authorList>
            <person name="Yin Y."/>
            <person name="Lu Z."/>
        </authorList>
    </citation>
    <scope>NUCLEOTIDE SEQUENCE [LARGE SCALE GENOMIC DNA]</scope>
    <source>
        <strain evidence="3 4">ZM22</strain>
    </source>
</reference>
<keyword evidence="4" id="KW-1185">Reference proteome</keyword>
<evidence type="ECO:0000313" key="3">
    <source>
        <dbReference type="EMBL" id="WHS65814.1"/>
    </source>
</evidence>
<evidence type="ECO:0000256" key="1">
    <source>
        <dbReference type="SAM" id="Phobius"/>
    </source>
</evidence>
<feature type="domain" description="YcxB-like C-terminal" evidence="2">
    <location>
        <begin position="96"/>
        <end position="147"/>
    </location>
</feature>
<name>A0ABY8SU21_9BURK</name>
<feature type="transmembrane region" description="Helical" evidence="1">
    <location>
        <begin position="30"/>
        <end position="47"/>
    </location>
</feature>
<proteinExistence type="predicted"/>
<feature type="transmembrane region" description="Helical" evidence="1">
    <location>
        <begin position="53"/>
        <end position="73"/>
    </location>
</feature>
<dbReference type="Pfam" id="PF14317">
    <property type="entry name" value="YcxB"/>
    <property type="match status" value="1"/>
</dbReference>
<accession>A0ABY8SU21</accession>
<evidence type="ECO:0000259" key="2">
    <source>
        <dbReference type="Pfam" id="PF14317"/>
    </source>
</evidence>
<dbReference type="InterPro" id="IPR025588">
    <property type="entry name" value="YcxB-like_C"/>
</dbReference>
<evidence type="ECO:0000313" key="4">
    <source>
        <dbReference type="Proteomes" id="UP001240697"/>
    </source>
</evidence>
<dbReference type="RefSeq" id="WP_283486919.1">
    <property type="nucleotide sequence ID" value="NZ_CP125947.1"/>
</dbReference>
<keyword evidence="1" id="KW-0812">Transmembrane</keyword>
<gene>
    <name evidence="3" type="ORF">QMY55_01235</name>
</gene>